<dbReference type="OrthoDB" id="2311693at2759"/>
<comment type="caution">
    <text evidence="7">The sequence shown here is derived from an EMBL/GenBank/DDBJ whole genome shotgun (WGS) entry which is preliminary data.</text>
</comment>
<dbReference type="Pfam" id="PF00096">
    <property type="entry name" value="zf-C2H2"/>
    <property type="match status" value="1"/>
</dbReference>
<feature type="domain" description="C2H2-type" evidence="6">
    <location>
        <begin position="513"/>
        <end position="541"/>
    </location>
</feature>
<evidence type="ECO:0000313" key="8">
    <source>
        <dbReference type="Proteomes" id="UP000215335"/>
    </source>
</evidence>
<dbReference type="InterPro" id="IPR000210">
    <property type="entry name" value="BTB/POZ_dom"/>
</dbReference>
<feature type="region of interest" description="Disordered" evidence="4">
    <location>
        <begin position="538"/>
        <end position="561"/>
    </location>
</feature>
<dbReference type="InterPro" id="IPR008506">
    <property type="entry name" value="SND2/TMEM208"/>
</dbReference>
<keyword evidence="5" id="KW-0812">Transmembrane</keyword>
<dbReference type="GO" id="GO:0048666">
    <property type="term" value="P:neuron development"/>
    <property type="evidence" value="ECO:0007669"/>
    <property type="project" value="UniProtKB-ARBA"/>
</dbReference>
<comment type="subcellular location">
    <subcellularLocation>
        <location evidence="1">Nucleus</location>
    </subcellularLocation>
</comment>
<dbReference type="SMART" id="SM00355">
    <property type="entry name" value="ZnF_C2H2"/>
    <property type="match status" value="2"/>
</dbReference>
<dbReference type="GO" id="GO:0005634">
    <property type="term" value="C:nucleus"/>
    <property type="evidence" value="ECO:0007669"/>
    <property type="project" value="UniProtKB-SubCell"/>
</dbReference>
<feature type="compositionally biased region" description="Low complexity" evidence="4">
    <location>
        <begin position="541"/>
        <end position="555"/>
    </location>
</feature>
<dbReference type="SUPFAM" id="SSF57667">
    <property type="entry name" value="beta-beta-alpha zinc fingers"/>
    <property type="match status" value="1"/>
</dbReference>
<dbReference type="SUPFAM" id="SSF54695">
    <property type="entry name" value="POZ domain"/>
    <property type="match status" value="1"/>
</dbReference>
<dbReference type="GO" id="GO:0048513">
    <property type="term" value="P:animal organ development"/>
    <property type="evidence" value="ECO:0007669"/>
    <property type="project" value="UniProtKB-ARBA"/>
</dbReference>
<evidence type="ECO:0000256" key="4">
    <source>
        <dbReference type="SAM" id="MobiDB-lite"/>
    </source>
</evidence>
<dbReference type="InterPro" id="IPR011333">
    <property type="entry name" value="SKP1/BTB/POZ_sf"/>
</dbReference>
<evidence type="ECO:0000256" key="3">
    <source>
        <dbReference type="PROSITE-ProRule" id="PRU00042"/>
    </source>
</evidence>
<sequence length="561" mass="61775">MAPPTKSTKQATRGAKQIVEENVSTLSFYRNMILGAAGTYLIVMSIFFEFTTLQTLLTIFTGLIYAGCYQFMSYMARAKYTESGQLIDSGVDLNMEGGIAEYTRKGSYYPHIGSSGAVSGIQLSVVAVALGTSESTLDAVVERDFSLDLCRAAGSHGKGREEAAQAGAQNGKTDLQEHGNTCKHPIVILKDVNYRDLSAMLHFMYQGEVNIKQEDIASFLKVAEILKIKGLTRTTDDDDDPDNKDLVDALPLIQHERTNNNVPTSQLAHTSESYCEPSKNWSSGPSCQCIAKPPKEDVSIKTFRDPSDALMTETPQAHKQEIVNPVPAEDDDNEEPLDCSAGPDDSQKQQPPPPKEFREYKLDVNLINPEIRHLTPEVECIQRPAGFPHSEQENMDTMLNAQMLPFTAPHCQSDSVGFHDTGTTCAADFSHDPSTSCAANTTNKGRRTVKGLPGSSLSLETTLRVISELGPTIRMERGKVIRMYSCPWCLRHFTRKENLKLHVRYIHGPLESLTCKLCGNKYKNSNSLRVHSYLYHNAQRNKPSPSSSSSNKSPSIVGGNA</sequence>
<name>A0A232F6K4_9HYME</name>
<dbReference type="PANTHER" id="PTHR23110:SF99">
    <property type="entry name" value="BROAD-COMPLEX CORE PROTEIN ISOFORM 6"/>
    <property type="match status" value="1"/>
</dbReference>
<dbReference type="GO" id="GO:0003006">
    <property type="term" value="P:developmental process involved in reproduction"/>
    <property type="evidence" value="ECO:0007669"/>
    <property type="project" value="UniProtKB-ARBA"/>
</dbReference>
<dbReference type="GO" id="GO:0006357">
    <property type="term" value="P:regulation of transcription by RNA polymerase II"/>
    <property type="evidence" value="ECO:0007669"/>
    <property type="project" value="TreeGrafter"/>
</dbReference>
<keyword evidence="5" id="KW-0472">Membrane</keyword>
<dbReference type="InterPro" id="IPR013087">
    <property type="entry name" value="Znf_C2H2_type"/>
</dbReference>
<dbReference type="Gene3D" id="3.30.710.10">
    <property type="entry name" value="Potassium Channel Kv1.1, Chain A"/>
    <property type="match status" value="1"/>
</dbReference>
<evidence type="ECO:0000256" key="1">
    <source>
        <dbReference type="ARBA" id="ARBA00004123"/>
    </source>
</evidence>
<keyword evidence="3" id="KW-0863">Zinc-finger</keyword>
<dbReference type="Gene3D" id="3.30.160.60">
    <property type="entry name" value="Classic Zinc Finger"/>
    <property type="match status" value="1"/>
</dbReference>
<dbReference type="AlphaFoldDB" id="A0A232F6K4"/>
<keyword evidence="3" id="KW-0479">Metal-binding</keyword>
<feature type="compositionally biased region" description="Acidic residues" evidence="4">
    <location>
        <begin position="328"/>
        <end position="337"/>
    </location>
</feature>
<evidence type="ECO:0000256" key="2">
    <source>
        <dbReference type="ARBA" id="ARBA00023242"/>
    </source>
</evidence>
<feature type="transmembrane region" description="Helical" evidence="5">
    <location>
        <begin position="28"/>
        <end position="48"/>
    </location>
</feature>
<dbReference type="PANTHER" id="PTHR23110">
    <property type="entry name" value="BTB DOMAIN TRANSCRIPTION FACTOR"/>
    <property type="match status" value="1"/>
</dbReference>
<keyword evidence="2" id="KW-0539">Nucleus</keyword>
<dbReference type="PROSITE" id="PS00028">
    <property type="entry name" value="ZINC_FINGER_C2H2_1"/>
    <property type="match status" value="2"/>
</dbReference>
<dbReference type="STRING" id="543379.A0A232F6K4"/>
<gene>
    <name evidence="7" type="ORF">TSAR_013683</name>
</gene>
<feature type="region of interest" description="Disordered" evidence="4">
    <location>
        <begin position="313"/>
        <end position="356"/>
    </location>
</feature>
<evidence type="ECO:0000313" key="7">
    <source>
        <dbReference type="EMBL" id="OXU26212.1"/>
    </source>
</evidence>
<feature type="domain" description="C2H2-type" evidence="6">
    <location>
        <begin position="484"/>
        <end position="512"/>
    </location>
</feature>
<dbReference type="InterPro" id="IPR036236">
    <property type="entry name" value="Znf_C2H2_sf"/>
</dbReference>
<dbReference type="PROSITE" id="PS50157">
    <property type="entry name" value="ZINC_FINGER_C2H2_2"/>
    <property type="match status" value="2"/>
</dbReference>
<dbReference type="Pfam" id="PF05620">
    <property type="entry name" value="TMEM208_SND2"/>
    <property type="match status" value="1"/>
</dbReference>
<dbReference type="Pfam" id="PF00651">
    <property type="entry name" value="BTB"/>
    <property type="match status" value="1"/>
</dbReference>
<proteinExistence type="predicted"/>
<organism evidence="7 8">
    <name type="scientific">Trichomalopsis sarcophagae</name>
    <dbReference type="NCBI Taxonomy" id="543379"/>
    <lineage>
        <taxon>Eukaryota</taxon>
        <taxon>Metazoa</taxon>
        <taxon>Ecdysozoa</taxon>
        <taxon>Arthropoda</taxon>
        <taxon>Hexapoda</taxon>
        <taxon>Insecta</taxon>
        <taxon>Pterygota</taxon>
        <taxon>Neoptera</taxon>
        <taxon>Endopterygota</taxon>
        <taxon>Hymenoptera</taxon>
        <taxon>Apocrita</taxon>
        <taxon>Proctotrupomorpha</taxon>
        <taxon>Chalcidoidea</taxon>
        <taxon>Pteromalidae</taxon>
        <taxon>Pteromalinae</taxon>
        <taxon>Trichomalopsis</taxon>
    </lineage>
</organism>
<accession>A0A232F6K4</accession>
<keyword evidence="3" id="KW-0862">Zinc</keyword>
<protein>
    <recommendedName>
        <fullName evidence="6">C2H2-type domain-containing protein</fullName>
    </recommendedName>
</protein>
<dbReference type="GO" id="GO:0008270">
    <property type="term" value="F:zinc ion binding"/>
    <property type="evidence" value="ECO:0007669"/>
    <property type="project" value="UniProtKB-KW"/>
</dbReference>
<reference evidence="7 8" key="1">
    <citation type="journal article" date="2017" name="Curr. Biol.">
        <title>The Evolution of Venom by Co-option of Single-Copy Genes.</title>
        <authorList>
            <person name="Martinson E.O."/>
            <person name="Mrinalini"/>
            <person name="Kelkar Y.D."/>
            <person name="Chang C.H."/>
            <person name="Werren J.H."/>
        </authorList>
    </citation>
    <scope>NUCLEOTIDE SEQUENCE [LARGE SCALE GENOMIC DNA]</scope>
    <source>
        <strain evidence="7 8">Alberta</strain>
        <tissue evidence="7">Whole body</tissue>
    </source>
</reference>
<keyword evidence="8" id="KW-1185">Reference proteome</keyword>
<evidence type="ECO:0000259" key="6">
    <source>
        <dbReference type="PROSITE" id="PS50157"/>
    </source>
</evidence>
<evidence type="ECO:0000256" key="5">
    <source>
        <dbReference type="SAM" id="Phobius"/>
    </source>
</evidence>
<dbReference type="Proteomes" id="UP000215335">
    <property type="component" value="Unassembled WGS sequence"/>
</dbReference>
<dbReference type="EMBL" id="NNAY01000849">
    <property type="protein sequence ID" value="OXU26212.1"/>
    <property type="molecule type" value="Genomic_DNA"/>
</dbReference>
<keyword evidence="5" id="KW-1133">Transmembrane helix</keyword>
<dbReference type="InterPro" id="IPR051095">
    <property type="entry name" value="Dros_DevTransReg"/>
</dbReference>